<accession>C0EEF0</accession>
<dbReference type="STRING" id="537013.CLOSTMETH_02236"/>
<gene>
    <name evidence="1" type="ORF">CLOSTMETH_02236</name>
</gene>
<comment type="caution">
    <text evidence="1">The sequence shown here is derived from an EMBL/GenBank/DDBJ whole genome shotgun (WGS) entry which is preliminary data.</text>
</comment>
<keyword evidence="2" id="KW-1185">Reference proteome</keyword>
<proteinExistence type="predicted"/>
<evidence type="ECO:0000313" key="1">
    <source>
        <dbReference type="EMBL" id="EEG30138.1"/>
    </source>
</evidence>
<dbReference type="Proteomes" id="UP000003340">
    <property type="component" value="Unassembled WGS sequence"/>
</dbReference>
<dbReference type="HOGENOM" id="CLU_2952207_0_0_9"/>
<reference evidence="1 2" key="1">
    <citation type="submission" date="2009-01" db="EMBL/GenBank/DDBJ databases">
        <authorList>
            <person name="Fulton L."/>
            <person name="Clifton S."/>
            <person name="Fulton B."/>
            <person name="Xu J."/>
            <person name="Minx P."/>
            <person name="Pepin K.H."/>
            <person name="Johnson M."/>
            <person name="Bhonagiri V."/>
            <person name="Nash W.E."/>
            <person name="Mardis E.R."/>
            <person name="Wilson R.K."/>
        </authorList>
    </citation>
    <scope>NUCLEOTIDE SEQUENCE [LARGE SCALE GENOMIC DNA]</scope>
    <source>
        <strain evidence="1 2">DSM 5476</strain>
    </source>
</reference>
<protein>
    <submittedName>
        <fullName evidence="1">Uncharacterized protein</fullName>
    </submittedName>
</protein>
<reference evidence="1 2" key="2">
    <citation type="submission" date="2009-02" db="EMBL/GenBank/DDBJ databases">
        <title>Draft genome sequence of Clostridium methylpentosum (DSM 5476).</title>
        <authorList>
            <person name="Sudarsanam P."/>
            <person name="Ley R."/>
            <person name="Guruge J."/>
            <person name="Turnbaugh P.J."/>
            <person name="Mahowald M."/>
            <person name="Liep D."/>
            <person name="Gordon J."/>
        </authorList>
    </citation>
    <scope>NUCLEOTIDE SEQUENCE [LARGE SCALE GENOMIC DNA]</scope>
    <source>
        <strain evidence="1 2">DSM 5476</strain>
    </source>
</reference>
<evidence type="ECO:0000313" key="2">
    <source>
        <dbReference type="Proteomes" id="UP000003340"/>
    </source>
</evidence>
<dbReference type="EMBL" id="ACEC01000070">
    <property type="protein sequence ID" value="EEG30138.1"/>
    <property type="molecule type" value="Genomic_DNA"/>
</dbReference>
<name>C0EEF0_9FIRM</name>
<dbReference type="AlphaFoldDB" id="C0EEF0"/>
<organism evidence="1 2">
    <name type="scientific">[Clostridium] methylpentosum DSM 5476</name>
    <dbReference type="NCBI Taxonomy" id="537013"/>
    <lineage>
        <taxon>Bacteria</taxon>
        <taxon>Bacillati</taxon>
        <taxon>Bacillota</taxon>
        <taxon>Clostridia</taxon>
        <taxon>Eubacteriales</taxon>
        <taxon>Oscillospiraceae</taxon>
        <taxon>Oscillospiraceae incertae sedis</taxon>
    </lineage>
</organism>
<sequence length="59" mass="6707">MARCIWPICVWNGSAICWAAATDQKTVRSNQIIQNDLIPSYVNTENRNSRSFHKSILIA</sequence>